<dbReference type="AlphaFoldDB" id="A0A4V3DIW6"/>
<evidence type="ECO:0000313" key="2">
    <source>
        <dbReference type="Proteomes" id="UP000295724"/>
    </source>
</evidence>
<evidence type="ECO:0000313" key="1">
    <source>
        <dbReference type="EMBL" id="TDR23471.1"/>
    </source>
</evidence>
<name>A0A4V3DIW6_9GAMM</name>
<sequence>MLGGCSDNTLENKLVFNTKASCSSLGEDIISCDTKEAICLGEDINFNDISGDAGKSFVDLTEIGMTLGNECIGVSWTMNDLPEVLTIDHAALELYANNYSWLAYFDIDGDCQPSKGDLFISIDKDKFEKQPEKTIPISKFADGSLAEIESITDNGQLEVKTKLFVSTRVSNNTLTVYLPKALNSNLTKITKSTTVHFTAQFNDGKNQYIDYFPNNQSFCIREN</sequence>
<protein>
    <submittedName>
        <fullName evidence="1">Uncharacterized protein</fullName>
    </submittedName>
</protein>
<proteinExistence type="predicted"/>
<reference evidence="1 2" key="1">
    <citation type="submission" date="2019-03" db="EMBL/GenBank/DDBJ databases">
        <title>Genomic Encyclopedia of Type Strains, Phase IV (KMG-IV): sequencing the most valuable type-strain genomes for metagenomic binning, comparative biology and taxonomic classification.</title>
        <authorList>
            <person name="Goeker M."/>
        </authorList>
    </citation>
    <scope>NUCLEOTIDE SEQUENCE [LARGE SCALE GENOMIC DNA]</scope>
    <source>
        <strain evidence="1 2">DSM 25488</strain>
    </source>
</reference>
<dbReference type="EMBL" id="SNZB01000001">
    <property type="protein sequence ID" value="TDR23471.1"/>
    <property type="molecule type" value="Genomic_DNA"/>
</dbReference>
<comment type="caution">
    <text evidence="1">The sequence shown here is derived from an EMBL/GenBank/DDBJ whole genome shotgun (WGS) entry which is preliminary data.</text>
</comment>
<gene>
    <name evidence="1" type="ORF">C8D91_0332</name>
</gene>
<accession>A0A4V3DIW6</accession>
<dbReference type="Proteomes" id="UP000295724">
    <property type="component" value="Unassembled WGS sequence"/>
</dbReference>
<organism evidence="1 2">
    <name type="scientific">Marinicella litoralis</name>
    <dbReference type="NCBI Taxonomy" id="644220"/>
    <lineage>
        <taxon>Bacteria</taxon>
        <taxon>Pseudomonadati</taxon>
        <taxon>Pseudomonadota</taxon>
        <taxon>Gammaproteobacteria</taxon>
        <taxon>Lysobacterales</taxon>
        <taxon>Marinicellaceae</taxon>
        <taxon>Marinicella</taxon>
    </lineage>
</organism>
<keyword evidence="2" id="KW-1185">Reference proteome</keyword>